<dbReference type="AlphaFoldDB" id="A0A0J6CDE5"/>
<dbReference type="RefSeq" id="WP_048315018.1">
    <property type="nucleotide sequence ID" value="NZ_CAJTNS010000025.1"/>
</dbReference>
<proteinExistence type="predicted"/>
<keyword evidence="5" id="KW-0411">Iron-sulfur</keyword>
<organism evidence="6 7">
    <name type="scientific">Parabacteroides goldsteinii</name>
    <dbReference type="NCBI Taxonomy" id="328812"/>
    <lineage>
        <taxon>Bacteria</taxon>
        <taxon>Pseudomonadati</taxon>
        <taxon>Bacteroidota</taxon>
        <taxon>Bacteroidia</taxon>
        <taxon>Bacteroidales</taxon>
        <taxon>Tannerellaceae</taxon>
        <taxon>Parabacteroides</taxon>
    </lineage>
</organism>
<accession>A0A0J6CDE5</accession>
<dbReference type="SUPFAM" id="SSF51905">
    <property type="entry name" value="FAD/NAD(P)-binding domain"/>
    <property type="match status" value="1"/>
</dbReference>
<dbReference type="Proteomes" id="UP000036166">
    <property type="component" value="Unassembled WGS sequence"/>
</dbReference>
<sequence length="597" mass="67611">MKVKNLLTIIIILFYLPAISASGQIWVEAEQFQEKGGWIVDPQFIDQMGSAYLLAHGLGKPVQPARTIIQIKESGNYHLWVRTKDWAPHPTGPGKFTIAIDNDTLPTVLGQDGNSSWHWVYAGVSMIEQSKITLSINDLSGFEGRVDAIYLTQKKNDQPPVSKDALELFRRKMLHLPKQPKEAGTYDLVIAGGGVAGTCAAIQAARLGLKVALIQNRPVLGGNNSSEVRLPMSGDIYHNLYPKLGRIVRELNTGTTNEIASADQYGDKRKLDIVKNEKNITLFLSTHVYNVEKTGNRIAAVLAKNVENNQELRFISPLFADCTGDATLGVVAGADYRSGRESFSLTKEPKAPQTSDSLTMGTTNHWFARFEEKSSEFPLCPWAVQFSDDYHLENTASAWFWESGFYKDKVEQAEEVRDYNFRVIYGHWSYLKNQKRKQYSNWRLEWMSFIAGKRESRRLIGDLILSELDINNRILYPDACVTTTWGIDLHYPDPKNSQYYPGNEFLGIADHNREFEPYHIPYRCFYSKDINNLFMAGRNISVTHIALGTVRVMQTTGMMGEVVGMAAFLCKKYNCSPRDIYTQHLEKLIQLLTEEYD</sequence>
<dbReference type="PATRIC" id="fig|328812.4.peg.2034"/>
<name>A0A0J6CDE5_9BACT</name>
<dbReference type="InterPro" id="IPR036188">
    <property type="entry name" value="FAD/NAD-bd_sf"/>
</dbReference>
<reference evidence="6 7" key="1">
    <citation type="submission" date="2015-06" db="EMBL/GenBank/DDBJ databases">
        <title>Draft Genome Sequence of Parabacteroides goldsteinii with Putative Novel Metallo-Beta-Lactamases Isolated from a Blood Culture from a Human Patient.</title>
        <authorList>
            <person name="Krogh T.J."/>
            <person name="Agergaard C.N."/>
            <person name="Moller-Jensen J."/>
            <person name="Justesen U.S."/>
        </authorList>
    </citation>
    <scope>NUCLEOTIDE SEQUENCE [LARGE SCALE GENOMIC DNA]</scope>
    <source>
        <strain evidence="6 7">910340</strain>
    </source>
</reference>
<dbReference type="GO" id="GO:0051539">
    <property type="term" value="F:4 iron, 4 sulfur cluster binding"/>
    <property type="evidence" value="ECO:0007669"/>
    <property type="project" value="UniProtKB-KW"/>
</dbReference>
<dbReference type="GO" id="GO:0016491">
    <property type="term" value="F:oxidoreductase activity"/>
    <property type="evidence" value="ECO:0007669"/>
    <property type="project" value="UniProtKB-KW"/>
</dbReference>
<keyword evidence="3" id="KW-0560">Oxidoreductase</keyword>
<dbReference type="Gene3D" id="3.50.50.60">
    <property type="entry name" value="FAD/NAD(P)-binding domain"/>
    <property type="match status" value="1"/>
</dbReference>
<dbReference type="GO" id="GO:0046872">
    <property type="term" value="F:metal ion binding"/>
    <property type="evidence" value="ECO:0007669"/>
    <property type="project" value="UniProtKB-KW"/>
</dbReference>
<keyword evidence="2" id="KW-0479">Metal-binding</keyword>
<dbReference type="PANTHER" id="PTHR43498:SF1">
    <property type="entry name" value="COB--COM HETERODISULFIDE REDUCTASE IRON-SULFUR SUBUNIT A"/>
    <property type="match status" value="1"/>
</dbReference>
<dbReference type="Pfam" id="PF12831">
    <property type="entry name" value="FAD_oxidored"/>
    <property type="match status" value="1"/>
</dbReference>
<evidence type="ECO:0000256" key="5">
    <source>
        <dbReference type="ARBA" id="ARBA00023014"/>
    </source>
</evidence>
<evidence type="ECO:0000256" key="4">
    <source>
        <dbReference type="ARBA" id="ARBA00023004"/>
    </source>
</evidence>
<comment type="caution">
    <text evidence="6">The sequence shown here is derived from an EMBL/GenBank/DDBJ whole genome shotgun (WGS) entry which is preliminary data.</text>
</comment>
<evidence type="ECO:0000256" key="1">
    <source>
        <dbReference type="ARBA" id="ARBA00022485"/>
    </source>
</evidence>
<dbReference type="PANTHER" id="PTHR43498">
    <property type="entry name" value="FERREDOXIN:COB-COM HETERODISULFIDE REDUCTASE SUBUNIT A"/>
    <property type="match status" value="1"/>
</dbReference>
<keyword evidence="1" id="KW-0004">4Fe-4S</keyword>
<evidence type="ECO:0000313" key="7">
    <source>
        <dbReference type="Proteomes" id="UP000036166"/>
    </source>
</evidence>
<keyword evidence="4" id="KW-0408">Iron</keyword>
<evidence type="ECO:0000256" key="3">
    <source>
        <dbReference type="ARBA" id="ARBA00023002"/>
    </source>
</evidence>
<gene>
    <name evidence="6" type="ORF">ACM15_07780</name>
</gene>
<protein>
    <submittedName>
        <fullName evidence="6">Pyridine nucleotide-disulfide oxidoreductase</fullName>
    </submittedName>
</protein>
<evidence type="ECO:0000256" key="2">
    <source>
        <dbReference type="ARBA" id="ARBA00022723"/>
    </source>
</evidence>
<evidence type="ECO:0000313" key="6">
    <source>
        <dbReference type="EMBL" id="KMM34276.1"/>
    </source>
</evidence>
<dbReference type="InterPro" id="IPR039650">
    <property type="entry name" value="HdrA-like"/>
</dbReference>
<dbReference type="EMBL" id="LFJV01000020">
    <property type="protein sequence ID" value="KMM34276.1"/>
    <property type="molecule type" value="Genomic_DNA"/>
</dbReference>